<reference evidence="1 2" key="2">
    <citation type="submission" date="2019-05" db="EMBL/GenBank/DDBJ databases">
        <authorList>
            <person name="Lianzixin W."/>
        </authorList>
    </citation>
    <scope>NUCLEOTIDE SEQUENCE [LARGE SCALE GENOMIC DNA]</scope>
    <source>
        <strain evidence="1 2">EC11</strain>
    </source>
</reference>
<protein>
    <recommendedName>
        <fullName evidence="3">Phage protein</fullName>
    </recommendedName>
</protein>
<accession>A0ABX0ITV7</accession>
<name>A0ABX0ITV7_9FLAO</name>
<comment type="caution">
    <text evidence="1">The sequence shown here is derived from an EMBL/GenBank/DDBJ whole genome shotgun (WGS) entry which is preliminary data.</text>
</comment>
<gene>
    <name evidence="1" type="ORF">FIA58_007535</name>
</gene>
<evidence type="ECO:0000313" key="2">
    <source>
        <dbReference type="Proteomes" id="UP000817854"/>
    </source>
</evidence>
<reference evidence="2" key="1">
    <citation type="submission" date="2019-05" db="EMBL/GenBank/DDBJ databases">
        <title>Flavobacterium profundi sp. nov., isolated from a deep-sea seamount.</title>
        <authorList>
            <person name="Zhang D.-C."/>
        </authorList>
    </citation>
    <scope>NUCLEOTIDE SEQUENCE [LARGE SCALE GENOMIC DNA]</scope>
    <source>
        <strain evidence="2">EC11</strain>
    </source>
</reference>
<reference evidence="1 2" key="3">
    <citation type="submission" date="2020-02" db="EMBL/GenBank/DDBJ databases">
        <title>Flavobacterium profundi sp. nov., isolated from a deep-sea seamount.</title>
        <authorList>
            <person name="Zhang D.-C."/>
        </authorList>
    </citation>
    <scope>NUCLEOTIDE SEQUENCE [LARGE SCALE GENOMIC DNA]</scope>
    <source>
        <strain evidence="1 2">EC11</strain>
    </source>
</reference>
<dbReference type="RefSeq" id="WP_140961773.1">
    <property type="nucleotide sequence ID" value="NZ_VEVQ02000004.1"/>
</dbReference>
<proteinExistence type="predicted"/>
<evidence type="ECO:0008006" key="3">
    <source>
        <dbReference type="Google" id="ProtNLM"/>
    </source>
</evidence>
<dbReference type="EMBL" id="VEVQ02000004">
    <property type="protein sequence ID" value="NHN25526.1"/>
    <property type="molecule type" value="Genomic_DNA"/>
</dbReference>
<dbReference type="Proteomes" id="UP000817854">
    <property type="component" value="Unassembled WGS sequence"/>
</dbReference>
<organism evidence="1 2">
    <name type="scientific">Flavobacterium jejuense</name>
    <dbReference type="NCBI Taxonomy" id="1544455"/>
    <lineage>
        <taxon>Bacteria</taxon>
        <taxon>Pseudomonadati</taxon>
        <taxon>Bacteroidota</taxon>
        <taxon>Flavobacteriia</taxon>
        <taxon>Flavobacteriales</taxon>
        <taxon>Flavobacteriaceae</taxon>
        <taxon>Flavobacterium</taxon>
    </lineage>
</organism>
<keyword evidence="2" id="KW-1185">Reference proteome</keyword>
<sequence length="244" mass="28013">MGGELTAAIKGGLRKSAKEVLEHTDYVKKELDNLIIEENNVKRKLTNEEIDDFFKHLEDVAGFKKAINQYRKIVYSKGLRGEANLTLKQKDEILEYAKKYNIDEKNIDFKDGISDHETGYSLMFGLDRLVINTDVMPGKFNTANSRLSWKAAIAHELEGHRLAALNNKTFFDSNLTGSQNNLLEEMQASIRASKHGKDLNKVDRLDLLDDALERFKSHKDILKGSKYENYNFEQITQLLWITKN</sequence>
<evidence type="ECO:0000313" key="1">
    <source>
        <dbReference type="EMBL" id="NHN25526.1"/>
    </source>
</evidence>